<dbReference type="PROSITE" id="PS00237">
    <property type="entry name" value="G_PROTEIN_RECEP_F1_1"/>
    <property type="match status" value="1"/>
</dbReference>
<evidence type="ECO:0000256" key="1">
    <source>
        <dbReference type="ARBA" id="ARBA00004141"/>
    </source>
</evidence>
<keyword evidence="12" id="KW-1185">Reference proteome</keyword>
<feature type="domain" description="G-protein coupled receptors family 1 profile" evidence="11">
    <location>
        <begin position="29"/>
        <end position="274"/>
    </location>
</feature>
<evidence type="ECO:0000259" key="11">
    <source>
        <dbReference type="PROSITE" id="PS50262"/>
    </source>
</evidence>
<evidence type="ECO:0000256" key="5">
    <source>
        <dbReference type="ARBA" id="ARBA00023136"/>
    </source>
</evidence>
<dbReference type="PRINTS" id="PR00237">
    <property type="entry name" value="GPCRRHODOPSN"/>
</dbReference>
<dbReference type="KEGG" id="xla:108703519"/>
<dbReference type="PANTHER" id="PTHR24232:SF112">
    <property type="entry name" value="LYSOPHOSPHATIDIC ACID RECEPTOR 6-LIKE"/>
    <property type="match status" value="1"/>
</dbReference>
<keyword evidence="2 9" id="KW-0812">Transmembrane</keyword>
<reference evidence="12" key="1">
    <citation type="submission" date="2024-06" db="UniProtKB">
        <authorList>
            <consortium name="RefSeq"/>
        </authorList>
    </citation>
    <scope>NUCLEOTIDE SEQUENCE [LARGE SCALE GENOMIC DNA]</scope>
    <source>
        <strain evidence="12">J_2021</strain>
    </source>
</reference>
<organism evidence="12 13">
    <name type="scientific">Xenopus laevis</name>
    <name type="common">African clawed frog</name>
    <dbReference type="NCBI Taxonomy" id="8355"/>
    <lineage>
        <taxon>Eukaryota</taxon>
        <taxon>Metazoa</taxon>
        <taxon>Chordata</taxon>
        <taxon>Craniata</taxon>
        <taxon>Vertebrata</taxon>
        <taxon>Euteleostomi</taxon>
        <taxon>Amphibia</taxon>
        <taxon>Batrachia</taxon>
        <taxon>Anura</taxon>
        <taxon>Pipoidea</taxon>
        <taxon>Pipidae</taxon>
        <taxon>Xenopodinae</taxon>
        <taxon>Xenopus</taxon>
        <taxon>Xenopus</taxon>
    </lineage>
</organism>
<protein>
    <submittedName>
        <fullName evidence="13">Lysophosphatidic acid receptor 4</fullName>
    </submittedName>
</protein>
<evidence type="ECO:0000256" key="10">
    <source>
        <dbReference type="SAM" id="Phobius"/>
    </source>
</evidence>
<dbReference type="CDD" id="cd14982">
    <property type="entry name" value="7tmA_purinoceptor-like"/>
    <property type="match status" value="1"/>
</dbReference>
<evidence type="ECO:0000313" key="13">
    <source>
        <dbReference type="RefSeq" id="XP_018095177.1"/>
    </source>
</evidence>
<gene>
    <name evidence="13" type="primary">LOC108703519</name>
</gene>
<keyword evidence="8 9" id="KW-0807">Transducer</keyword>
<accession>A0A8J0U206</accession>
<dbReference type="RefSeq" id="XP_018095177.1">
    <property type="nucleotide sequence ID" value="XM_018239688.2"/>
</dbReference>
<dbReference type="PRINTS" id="PR01157">
    <property type="entry name" value="P2YPURNOCPTR"/>
</dbReference>
<dbReference type="InterPro" id="IPR017452">
    <property type="entry name" value="GPCR_Rhodpsn_7TM"/>
</dbReference>
<evidence type="ECO:0000256" key="4">
    <source>
        <dbReference type="ARBA" id="ARBA00023040"/>
    </source>
</evidence>
<feature type="transmembrane region" description="Helical" evidence="10">
    <location>
        <begin position="129"/>
        <end position="150"/>
    </location>
</feature>
<dbReference type="GO" id="GO:0035025">
    <property type="term" value="P:positive regulation of Rho protein signal transduction"/>
    <property type="evidence" value="ECO:0007669"/>
    <property type="project" value="TreeGrafter"/>
</dbReference>
<dbReference type="GO" id="GO:0005886">
    <property type="term" value="C:plasma membrane"/>
    <property type="evidence" value="ECO:0000318"/>
    <property type="project" value="GO_Central"/>
</dbReference>
<dbReference type="AlphaFoldDB" id="A0A8J0U206"/>
<feature type="transmembrane region" description="Helical" evidence="10">
    <location>
        <begin position="84"/>
        <end position="109"/>
    </location>
</feature>
<dbReference type="GO" id="GO:0007186">
    <property type="term" value="P:G protein-coupled receptor signaling pathway"/>
    <property type="evidence" value="ECO:0000318"/>
    <property type="project" value="GO_Central"/>
</dbReference>
<dbReference type="InterPro" id="IPR000276">
    <property type="entry name" value="GPCR_Rhodpsn"/>
</dbReference>
<keyword evidence="4 9" id="KW-0297">G-protein coupled receptor</keyword>
<dbReference type="SUPFAM" id="SSF81321">
    <property type="entry name" value="Family A G protein-coupled receptor-like"/>
    <property type="match status" value="1"/>
</dbReference>
<dbReference type="GO" id="GO:0007200">
    <property type="term" value="P:phospholipase C-activating G protein-coupled receptor signaling pathway"/>
    <property type="evidence" value="ECO:0007669"/>
    <property type="project" value="TreeGrafter"/>
</dbReference>
<dbReference type="PANTHER" id="PTHR24232">
    <property type="entry name" value="G-PROTEIN COUPLED RECEPTOR"/>
    <property type="match status" value="1"/>
</dbReference>
<keyword evidence="5 10" id="KW-0472">Membrane</keyword>
<evidence type="ECO:0000256" key="6">
    <source>
        <dbReference type="ARBA" id="ARBA00023170"/>
    </source>
</evidence>
<feature type="transmembrane region" description="Helical" evidence="10">
    <location>
        <begin position="258"/>
        <end position="277"/>
    </location>
</feature>
<feature type="transmembrane region" description="Helical" evidence="10">
    <location>
        <begin position="50"/>
        <end position="72"/>
    </location>
</feature>
<feature type="transmembrane region" description="Helical" evidence="10">
    <location>
        <begin position="14"/>
        <end position="38"/>
    </location>
</feature>
<dbReference type="PROSITE" id="PS50262">
    <property type="entry name" value="G_PROTEIN_RECEP_F1_2"/>
    <property type="match status" value="1"/>
</dbReference>
<keyword evidence="6 9" id="KW-0675">Receptor</keyword>
<evidence type="ECO:0000256" key="8">
    <source>
        <dbReference type="ARBA" id="ARBA00023224"/>
    </source>
</evidence>
<evidence type="ECO:0000256" key="3">
    <source>
        <dbReference type="ARBA" id="ARBA00022989"/>
    </source>
</evidence>
<reference evidence="13" key="2">
    <citation type="submission" date="2025-08" db="UniProtKB">
        <authorList>
            <consortium name="RefSeq"/>
        </authorList>
    </citation>
    <scope>IDENTIFICATION</scope>
    <source>
        <strain evidence="13">J_2021</strain>
        <tissue evidence="13">Erythrocytes</tissue>
    </source>
</reference>
<dbReference type="Pfam" id="PF00001">
    <property type="entry name" value="7tm_1"/>
    <property type="match status" value="1"/>
</dbReference>
<sequence>MSNNSSCWSLSPRIYLSGYSIILTLGLLLNISALWLFIVRLPSLRSPTKVYMKNLAFADFLLVCTLPLMIYQHASPIGTDFTKIQTLCTIAATFLLLNMYGSIFLLACISLDRCLAICYPLRSQSFRRFAPWVCAGVWMLNLGACGSFYLKPNTNSTSTNECFSSHPLRVTKMVSTIASLFMGFLVPLGIMVVSSCSLLRAVRKSQSVQDGTVNRSKLVHMLTANLAIFLFCFLPYHAVLLSYQIWEKDCILKEAYKIALLMACSNTVLDPMAYYFATETMQKKIVEEKTRLAGGSGGENENNPSFNLMACHKGIQA</sequence>
<feature type="transmembrane region" description="Helical" evidence="10">
    <location>
        <begin position="222"/>
        <end position="246"/>
    </location>
</feature>
<keyword evidence="7" id="KW-0325">Glycoprotein</keyword>
<dbReference type="GO" id="GO:0004930">
    <property type="term" value="F:G protein-coupled receptor activity"/>
    <property type="evidence" value="ECO:0000318"/>
    <property type="project" value="GO_Central"/>
</dbReference>
<proteinExistence type="inferred from homology"/>
<evidence type="ECO:0000256" key="7">
    <source>
        <dbReference type="ARBA" id="ARBA00023180"/>
    </source>
</evidence>
<comment type="subcellular location">
    <subcellularLocation>
        <location evidence="1">Membrane</location>
        <topology evidence="1">Multi-pass membrane protein</topology>
    </subcellularLocation>
</comment>
<keyword evidence="3 10" id="KW-1133">Transmembrane helix</keyword>
<name>A0A8J0U206_XENLA</name>
<dbReference type="GeneID" id="108703519"/>
<comment type="similarity">
    <text evidence="9">Belongs to the G-protein coupled receptor 1 family.</text>
</comment>
<evidence type="ECO:0000256" key="2">
    <source>
        <dbReference type="ARBA" id="ARBA00022692"/>
    </source>
</evidence>
<evidence type="ECO:0000256" key="9">
    <source>
        <dbReference type="RuleBase" id="RU000688"/>
    </source>
</evidence>
<dbReference type="Proteomes" id="UP000186698">
    <property type="component" value="Chromosome 3S"/>
</dbReference>
<dbReference type="OrthoDB" id="6069656at2759"/>
<evidence type="ECO:0000313" key="12">
    <source>
        <dbReference type="Proteomes" id="UP000186698"/>
    </source>
</evidence>
<feature type="transmembrane region" description="Helical" evidence="10">
    <location>
        <begin position="177"/>
        <end position="202"/>
    </location>
</feature>
<dbReference type="Gene3D" id="1.20.1070.10">
    <property type="entry name" value="Rhodopsin 7-helix transmembrane proteins"/>
    <property type="match status" value="1"/>
</dbReference>